<keyword evidence="7" id="KW-1185">Reference proteome</keyword>
<evidence type="ECO:0000313" key="7">
    <source>
        <dbReference type="Proteomes" id="UP000792457"/>
    </source>
</evidence>
<sequence>MVVEGKLQGIVSWCVGCARPKFLGVYSSVASMRAFFTKEMGLILLIRKNIEALTRCVIDIRGRHASPPKPRLDGRIVGGTDAREGEIPYQISLRYLGSHRCGGSIISEDWAVTAAHCVQGVLAEDLEIMVGSVDINDGTIHQVYYVAYHPNFDQYLIDWDIAVLKLVVRKVNLGEVNEIYTVFKLQVEKPFVFSDIVKAVALPQEGEEPQPEEIAIISGWGYTSEGSGIIPENLQRLAVPIISREECNIDYSDYGGITERMICAGIEEGGKDACQGDSGGPLVIDGKLQGIVSWGAGCARPKHPGVYSRVSAMRSFLFEETGL</sequence>
<dbReference type="OrthoDB" id="10059102at2759"/>
<organism evidence="6 7">
    <name type="scientific">Ladona fulva</name>
    <name type="common">Scarce chaser dragonfly</name>
    <name type="synonym">Libellula fulva</name>
    <dbReference type="NCBI Taxonomy" id="123851"/>
    <lineage>
        <taxon>Eukaryota</taxon>
        <taxon>Metazoa</taxon>
        <taxon>Ecdysozoa</taxon>
        <taxon>Arthropoda</taxon>
        <taxon>Hexapoda</taxon>
        <taxon>Insecta</taxon>
        <taxon>Pterygota</taxon>
        <taxon>Palaeoptera</taxon>
        <taxon>Odonata</taxon>
        <taxon>Epiprocta</taxon>
        <taxon>Anisoptera</taxon>
        <taxon>Libelluloidea</taxon>
        <taxon>Libellulidae</taxon>
        <taxon>Ladona</taxon>
    </lineage>
</organism>
<evidence type="ECO:0000256" key="4">
    <source>
        <dbReference type="RuleBase" id="RU363034"/>
    </source>
</evidence>
<dbReference type="PROSITE" id="PS00135">
    <property type="entry name" value="TRYPSIN_SER"/>
    <property type="match status" value="1"/>
</dbReference>
<dbReference type="InterPro" id="IPR043504">
    <property type="entry name" value="Peptidase_S1_PA_chymotrypsin"/>
</dbReference>
<dbReference type="InterPro" id="IPR033116">
    <property type="entry name" value="TRYPSIN_SER"/>
</dbReference>
<evidence type="ECO:0000256" key="2">
    <source>
        <dbReference type="ARBA" id="ARBA00022825"/>
    </source>
</evidence>
<evidence type="ECO:0000259" key="5">
    <source>
        <dbReference type="PROSITE" id="PS50240"/>
    </source>
</evidence>
<evidence type="ECO:0000256" key="3">
    <source>
        <dbReference type="ARBA" id="ARBA00023157"/>
    </source>
</evidence>
<protein>
    <recommendedName>
        <fullName evidence="5">Peptidase S1 domain-containing protein</fullName>
    </recommendedName>
</protein>
<dbReference type="Proteomes" id="UP000792457">
    <property type="component" value="Unassembled WGS sequence"/>
</dbReference>
<dbReference type="InterPro" id="IPR018114">
    <property type="entry name" value="TRYPSIN_HIS"/>
</dbReference>
<dbReference type="CDD" id="cd00190">
    <property type="entry name" value="Tryp_SPc"/>
    <property type="match status" value="1"/>
</dbReference>
<name>A0A8K0K324_LADFU</name>
<dbReference type="EMBL" id="KZ308311">
    <property type="protein sequence ID" value="KAG8227078.1"/>
    <property type="molecule type" value="Genomic_DNA"/>
</dbReference>
<dbReference type="Gene3D" id="2.40.10.10">
    <property type="entry name" value="Trypsin-like serine proteases"/>
    <property type="match status" value="2"/>
</dbReference>
<dbReference type="PANTHER" id="PTHR24252:SF18">
    <property type="entry name" value="OVOCHYMASE 1"/>
    <property type="match status" value="1"/>
</dbReference>
<dbReference type="GO" id="GO:0006508">
    <property type="term" value="P:proteolysis"/>
    <property type="evidence" value="ECO:0007669"/>
    <property type="project" value="UniProtKB-KW"/>
</dbReference>
<dbReference type="SMART" id="SM00020">
    <property type="entry name" value="Tryp_SPc"/>
    <property type="match status" value="1"/>
</dbReference>
<evidence type="ECO:0000256" key="1">
    <source>
        <dbReference type="ARBA" id="ARBA00022670"/>
    </source>
</evidence>
<dbReference type="InterPro" id="IPR001254">
    <property type="entry name" value="Trypsin_dom"/>
</dbReference>
<dbReference type="PRINTS" id="PR00722">
    <property type="entry name" value="CHYMOTRYPSIN"/>
</dbReference>
<reference evidence="6" key="2">
    <citation type="submission" date="2017-10" db="EMBL/GenBank/DDBJ databases">
        <title>Ladona fulva Genome sequencing and assembly.</title>
        <authorList>
            <person name="Murali S."/>
            <person name="Richards S."/>
            <person name="Bandaranaike D."/>
            <person name="Bellair M."/>
            <person name="Blankenburg K."/>
            <person name="Chao H."/>
            <person name="Dinh H."/>
            <person name="Doddapaneni H."/>
            <person name="Dugan-Rocha S."/>
            <person name="Elkadiri S."/>
            <person name="Gnanaolivu R."/>
            <person name="Hernandez B."/>
            <person name="Skinner E."/>
            <person name="Javaid M."/>
            <person name="Lee S."/>
            <person name="Li M."/>
            <person name="Ming W."/>
            <person name="Munidasa M."/>
            <person name="Muniz J."/>
            <person name="Nguyen L."/>
            <person name="Hughes D."/>
            <person name="Osuji N."/>
            <person name="Pu L.-L."/>
            <person name="Puazo M."/>
            <person name="Qu C."/>
            <person name="Quiroz J."/>
            <person name="Raj R."/>
            <person name="Weissenberger G."/>
            <person name="Xin Y."/>
            <person name="Zou X."/>
            <person name="Han Y."/>
            <person name="Worley K."/>
            <person name="Muzny D."/>
            <person name="Gibbs R."/>
        </authorList>
    </citation>
    <scope>NUCLEOTIDE SEQUENCE</scope>
    <source>
        <strain evidence="6">Sampled in the wild</strain>
    </source>
</reference>
<evidence type="ECO:0000313" key="6">
    <source>
        <dbReference type="EMBL" id="KAG8227078.1"/>
    </source>
</evidence>
<keyword evidence="3" id="KW-1015">Disulfide bond</keyword>
<dbReference type="InterPro" id="IPR001314">
    <property type="entry name" value="Peptidase_S1A"/>
</dbReference>
<gene>
    <name evidence="6" type="ORF">J437_LFUL007415</name>
</gene>
<dbReference type="GO" id="GO:0004252">
    <property type="term" value="F:serine-type endopeptidase activity"/>
    <property type="evidence" value="ECO:0007669"/>
    <property type="project" value="InterPro"/>
</dbReference>
<reference evidence="6" key="1">
    <citation type="submission" date="2013-04" db="EMBL/GenBank/DDBJ databases">
        <authorList>
            <person name="Qu J."/>
            <person name="Murali S.C."/>
            <person name="Bandaranaike D."/>
            <person name="Bellair M."/>
            <person name="Blankenburg K."/>
            <person name="Chao H."/>
            <person name="Dinh H."/>
            <person name="Doddapaneni H."/>
            <person name="Downs B."/>
            <person name="Dugan-Rocha S."/>
            <person name="Elkadiri S."/>
            <person name="Gnanaolivu R.D."/>
            <person name="Hernandez B."/>
            <person name="Javaid M."/>
            <person name="Jayaseelan J.C."/>
            <person name="Lee S."/>
            <person name="Li M."/>
            <person name="Ming W."/>
            <person name="Munidasa M."/>
            <person name="Muniz J."/>
            <person name="Nguyen L."/>
            <person name="Ongeri F."/>
            <person name="Osuji N."/>
            <person name="Pu L.-L."/>
            <person name="Puazo M."/>
            <person name="Qu C."/>
            <person name="Quiroz J."/>
            <person name="Raj R."/>
            <person name="Weissenberger G."/>
            <person name="Xin Y."/>
            <person name="Zou X."/>
            <person name="Han Y."/>
            <person name="Richards S."/>
            <person name="Worley K."/>
            <person name="Muzny D."/>
            <person name="Gibbs R."/>
        </authorList>
    </citation>
    <scope>NUCLEOTIDE SEQUENCE</scope>
    <source>
        <strain evidence="6">Sampled in the wild</strain>
    </source>
</reference>
<dbReference type="Pfam" id="PF00089">
    <property type="entry name" value="Trypsin"/>
    <property type="match status" value="1"/>
</dbReference>
<dbReference type="SUPFAM" id="SSF50494">
    <property type="entry name" value="Trypsin-like serine proteases"/>
    <property type="match status" value="2"/>
</dbReference>
<dbReference type="FunFam" id="2.40.10.10:FF:000068">
    <property type="entry name" value="transmembrane protease serine 2"/>
    <property type="match status" value="1"/>
</dbReference>
<keyword evidence="4" id="KW-0378">Hydrolase</keyword>
<accession>A0A8K0K324</accession>
<dbReference type="PANTHER" id="PTHR24252">
    <property type="entry name" value="ACROSIN-RELATED"/>
    <property type="match status" value="1"/>
</dbReference>
<dbReference type="InterPro" id="IPR009003">
    <property type="entry name" value="Peptidase_S1_PA"/>
</dbReference>
<dbReference type="PROSITE" id="PS50240">
    <property type="entry name" value="TRYPSIN_DOM"/>
    <property type="match status" value="1"/>
</dbReference>
<feature type="domain" description="Peptidase S1" evidence="5">
    <location>
        <begin position="76"/>
        <end position="322"/>
    </location>
</feature>
<dbReference type="PROSITE" id="PS00134">
    <property type="entry name" value="TRYPSIN_HIS"/>
    <property type="match status" value="1"/>
</dbReference>
<dbReference type="AlphaFoldDB" id="A0A8K0K324"/>
<keyword evidence="2 4" id="KW-0720">Serine protease</keyword>
<keyword evidence="1 4" id="KW-0645">Protease</keyword>
<comment type="caution">
    <text evidence="6">The sequence shown here is derived from an EMBL/GenBank/DDBJ whole genome shotgun (WGS) entry which is preliminary data.</text>
</comment>
<proteinExistence type="predicted"/>
<dbReference type="FunFam" id="2.40.10.10:FF:000010">
    <property type="entry name" value="Kallikrein related peptidase 11"/>
    <property type="match status" value="1"/>
</dbReference>